<dbReference type="InterPro" id="IPR036890">
    <property type="entry name" value="HATPase_C_sf"/>
</dbReference>
<comment type="caution">
    <text evidence="2">The sequence shown here is derived from an EMBL/GenBank/DDBJ whole genome shotgun (WGS) entry which is preliminary data.</text>
</comment>
<feature type="region of interest" description="Disordered" evidence="1">
    <location>
        <begin position="192"/>
        <end position="211"/>
    </location>
</feature>
<accession>A0ABR7LLK0</accession>
<dbReference type="EMBL" id="JABVEC010000005">
    <property type="protein sequence ID" value="MBC6465641.1"/>
    <property type="molecule type" value="Genomic_DNA"/>
</dbReference>
<keyword evidence="3" id="KW-1185">Reference proteome</keyword>
<feature type="region of interest" description="Disordered" evidence="1">
    <location>
        <begin position="414"/>
        <end position="441"/>
    </location>
</feature>
<evidence type="ECO:0000256" key="1">
    <source>
        <dbReference type="SAM" id="MobiDB-lite"/>
    </source>
</evidence>
<dbReference type="RefSeq" id="WP_187242658.1">
    <property type="nucleotide sequence ID" value="NZ_BAAAOK010000006.1"/>
</dbReference>
<evidence type="ECO:0000313" key="2">
    <source>
        <dbReference type="EMBL" id="MBC6465641.1"/>
    </source>
</evidence>
<evidence type="ECO:0008006" key="4">
    <source>
        <dbReference type="Google" id="ProtNLM"/>
    </source>
</evidence>
<evidence type="ECO:0000313" key="3">
    <source>
        <dbReference type="Proteomes" id="UP000805614"/>
    </source>
</evidence>
<protein>
    <recommendedName>
        <fullName evidence="4">Molecular chaperone Hsp90</fullName>
    </recommendedName>
</protein>
<reference evidence="2 3" key="1">
    <citation type="submission" date="2020-06" db="EMBL/GenBank/DDBJ databases">
        <title>Actinomadura xiongansis sp. nov., isolated from soil of Baiyangdian.</title>
        <authorList>
            <person name="Zhang X."/>
        </authorList>
    </citation>
    <scope>NUCLEOTIDE SEQUENCE [LARGE SCALE GENOMIC DNA]</scope>
    <source>
        <strain evidence="2 3">HBUM206468</strain>
    </source>
</reference>
<feature type="region of interest" description="Disordered" evidence="1">
    <location>
        <begin position="527"/>
        <end position="558"/>
    </location>
</feature>
<organism evidence="2 3">
    <name type="scientific">Actinomadura alba</name>
    <dbReference type="NCBI Taxonomy" id="406431"/>
    <lineage>
        <taxon>Bacteria</taxon>
        <taxon>Bacillati</taxon>
        <taxon>Actinomycetota</taxon>
        <taxon>Actinomycetes</taxon>
        <taxon>Streptosporangiales</taxon>
        <taxon>Thermomonosporaceae</taxon>
        <taxon>Actinomadura</taxon>
    </lineage>
</organism>
<dbReference type="SUPFAM" id="SSF55874">
    <property type="entry name" value="ATPase domain of HSP90 chaperone/DNA topoisomerase II/histidine kinase"/>
    <property type="match status" value="1"/>
</dbReference>
<sequence>MDDPFGTGDLRERVLRAWAAAPARFREDANAEEDYALGGYRDRVVIELAQNAADAALRAGVPGRLRLSLRGGVLTAANTGTPLDATGVEALSTLRASAKRDEIGTAGRFGVGFAAVVAVSDEPSMISAEPGGAYPYLSGQVAGVQWSAARTRELVEGIPALADELSRRAGRVPVLRLPFPADPARLEEFATAGHGAAHEAEAKPGDERRGDERYDTVVRLPLRDAEAERSVRRALDQLGPALMLGLPALAEVEIEVDGTTRTLTATHGDGMATINGTEWRTVEAHGEIPPQLLADRPAEERTRPYWRLRWAALADGAALPADVPAVIHAPTPSDERLGLPALLIASFPLAPDRRHAAPGPLTDFLVERAARGYVDLLRAMPVTPRLLDLVPGRVGSGELDARLRGEILAELPGTPLMPVASGPEPADADLQPSPGPAPRSALQRGRDAVAVDGSPALLGLLAPVLPGLLPAGWPVRHPALAALGVRRIELADVIDALAGLEREASWWHRLYDALSGADADALGALPVPLAEPPGDDEAETSEGAGFSPRPRSPAGRVRMRRGPRGLLIAGPGVDPAELAALDLRFVHPEAAHPLLHRLGAVEAGPRAILADPAVRAAVAGSYDSDDPEPVARAVLGLVAAARPSPGEEPWLADLTLPGADGEFYAAGELLLPGGPLHDVVAADAPFGVADPALVERYGAEALEAVGVLGTFALVREHDVPLTDLAFDLDGEEAWAREVLARLPEQDVPPLLPELVAVRDLELVQKWDAALRMLAEPPLRSAVADPAYVVLDDGRRVAVPSYTAWWLRRHPVLGGRRPADLAAPGSDPLLAGLYDLAPAGSDPGLLRVLGVRTSLAELLAEPGGADELLNLLADPERTVSRAQLRALWTELSHLDPADVDPPARVRAVTGHEPEVVPAEDALILDSPDLLPLLGGQPLILAGYDGAGRLAELLDISQASEEIPGTVESRGTVRPVPDVVREILPGAPDRYVEHHPLVVDGLDVQWRYDGVTLHASGPAGLARGLAWAAGRWADRLLVEAVLRDPRDLPVLLAEADLDEHQPPS</sequence>
<name>A0ABR7LLK0_9ACTN</name>
<dbReference type="Proteomes" id="UP000805614">
    <property type="component" value="Unassembled WGS sequence"/>
</dbReference>
<feature type="compositionally biased region" description="Basic and acidic residues" evidence="1">
    <location>
        <begin position="196"/>
        <end position="211"/>
    </location>
</feature>
<gene>
    <name evidence="2" type="ORF">HKK74_09050</name>
</gene>
<proteinExistence type="predicted"/>
<dbReference type="NCBIfam" id="NF047352">
    <property type="entry name" value="P_loop_sacsin"/>
    <property type="match status" value="1"/>
</dbReference>